<evidence type="ECO:0000256" key="1">
    <source>
        <dbReference type="ARBA" id="ARBA00007613"/>
    </source>
</evidence>
<dbReference type="PANTHER" id="PTHR30203:SF32">
    <property type="entry name" value="CATION EFFLUX SYSTEM PROTEIN CUSC"/>
    <property type="match status" value="1"/>
</dbReference>
<dbReference type="GO" id="GO:0005886">
    <property type="term" value="C:plasma membrane"/>
    <property type="evidence" value="ECO:0007669"/>
    <property type="project" value="UniProtKB-SubCell"/>
</dbReference>
<dbReference type="Gene3D" id="2.20.200.10">
    <property type="entry name" value="Outer membrane efflux proteins (OEP)"/>
    <property type="match status" value="1"/>
</dbReference>
<dbReference type="Gene3D" id="1.20.1600.10">
    <property type="entry name" value="Outer membrane efflux proteins (OEP)"/>
    <property type="match status" value="1"/>
</dbReference>
<dbReference type="AlphaFoldDB" id="A0A1I1Z0M1"/>
<evidence type="ECO:0000256" key="2">
    <source>
        <dbReference type="RuleBase" id="RU362097"/>
    </source>
</evidence>
<reference evidence="4" key="1">
    <citation type="submission" date="2016-10" db="EMBL/GenBank/DDBJ databases">
        <authorList>
            <person name="Varghese N."/>
            <person name="Submissions S."/>
        </authorList>
    </citation>
    <scope>NUCLEOTIDE SEQUENCE [LARGE SCALE GENOMIC DNA]</scope>
    <source>
        <strain evidence="4">DSM 7481</strain>
    </source>
</reference>
<evidence type="ECO:0000313" key="3">
    <source>
        <dbReference type="EMBL" id="SFE25269.1"/>
    </source>
</evidence>
<sequence length="494" mass="53067">MQATLRAPRARPFLLSAVAAAALLAGCSFIPTYERPAAPVPEAYAAAGVAAPAGAKAAADIDWHEYFTDPRLQRLIALSLENNRDLRVAVLNIEQARAQFQIQRAGQFPTVNAAVNASRQPSTTTGSYVNNYQVGLAVSAWEIDFFGRIAALKEQALAQYFATEEARRSTQISLVSSVAAAWFNLLADEELLDISRRTLQTREESVKLTRLRLENGVSSELDNSQAEGLAQAARATFAQQQRQRMQDENALALLLGQPLPQDIRATLDSRTRLADAPAMPGLPGLPAGLPSDLLGRRPDIRQAEQQLVAANANIGAARAAFFPRISLTASAGTVSDELSGLFKSGTWAFSLAPQLALPIFDAGRNQATLESARAGRDIAVAQYEKSIQTAFREVSDALAGQATLGDQFAAQRAQAAADAKRFELSDLRYRNGVASYLDLLDAQRSLFTSEQLVVQTRLLQLQNQITLYKVLGGGWTPPQDGGAATPAAGPVPRS</sequence>
<dbReference type="PROSITE" id="PS51257">
    <property type="entry name" value="PROKAR_LIPOPROTEIN"/>
    <property type="match status" value="1"/>
</dbReference>
<dbReference type="STRING" id="32040.SAMN04489710_12212"/>
<protein>
    <submittedName>
        <fullName evidence="3">Outer membrane protein, multidrug efflux system</fullName>
    </submittedName>
</protein>
<keyword evidence="2" id="KW-0812">Transmembrane</keyword>
<proteinExistence type="inferred from homology"/>
<keyword evidence="2" id="KW-0472">Membrane</keyword>
<gene>
    <name evidence="3" type="ORF">SAMN04489710_12212</name>
</gene>
<name>A0A1I1Z0M1_9BURK</name>
<dbReference type="InterPro" id="IPR003423">
    <property type="entry name" value="OMP_efflux"/>
</dbReference>
<dbReference type="InterPro" id="IPR010131">
    <property type="entry name" value="MdtP/NodT-like"/>
</dbReference>
<dbReference type="Pfam" id="PF02321">
    <property type="entry name" value="OEP"/>
    <property type="match status" value="2"/>
</dbReference>
<dbReference type="PANTHER" id="PTHR30203">
    <property type="entry name" value="OUTER MEMBRANE CATION EFFLUX PROTEIN"/>
    <property type="match status" value="1"/>
</dbReference>
<dbReference type="Proteomes" id="UP000199517">
    <property type="component" value="Unassembled WGS sequence"/>
</dbReference>
<keyword evidence="2" id="KW-1134">Transmembrane beta strand</keyword>
<keyword evidence="4" id="KW-1185">Reference proteome</keyword>
<dbReference type="OrthoDB" id="9770517at2"/>
<evidence type="ECO:0000313" key="4">
    <source>
        <dbReference type="Proteomes" id="UP000199517"/>
    </source>
</evidence>
<keyword evidence="2" id="KW-0564">Palmitate</keyword>
<accession>A0A1I1Z0M1</accession>
<dbReference type="EMBL" id="FOMQ01000022">
    <property type="protein sequence ID" value="SFE25269.1"/>
    <property type="molecule type" value="Genomic_DNA"/>
</dbReference>
<dbReference type="GO" id="GO:0015562">
    <property type="term" value="F:efflux transmembrane transporter activity"/>
    <property type="evidence" value="ECO:0007669"/>
    <property type="project" value="InterPro"/>
</dbReference>
<keyword evidence="2" id="KW-0449">Lipoprotein</keyword>
<dbReference type="RefSeq" id="WP_092957347.1">
    <property type="nucleotide sequence ID" value="NZ_FOMQ01000022.1"/>
</dbReference>
<comment type="similarity">
    <text evidence="1 2">Belongs to the outer membrane factor (OMF) (TC 1.B.17) family.</text>
</comment>
<organism evidence="3 4">
    <name type="scientific">Paracidovorax konjaci</name>
    <dbReference type="NCBI Taxonomy" id="32040"/>
    <lineage>
        <taxon>Bacteria</taxon>
        <taxon>Pseudomonadati</taxon>
        <taxon>Pseudomonadota</taxon>
        <taxon>Betaproteobacteria</taxon>
        <taxon>Burkholderiales</taxon>
        <taxon>Comamonadaceae</taxon>
        <taxon>Paracidovorax</taxon>
    </lineage>
</organism>
<dbReference type="SUPFAM" id="SSF56954">
    <property type="entry name" value="Outer membrane efflux proteins (OEP)"/>
    <property type="match status" value="1"/>
</dbReference>
<comment type="subcellular location">
    <subcellularLocation>
        <location evidence="2">Cell membrane</location>
        <topology evidence="2">Lipid-anchor</topology>
    </subcellularLocation>
</comment>
<dbReference type="NCBIfam" id="TIGR01845">
    <property type="entry name" value="outer_NodT"/>
    <property type="match status" value="1"/>
</dbReference>